<name>A0A7I4Z261_HAECO</name>
<evidence type="ECO:0000313" key="2">
    <source>
        <dbReference type="Proteomes" id="UP000025227"/>
    </source>
</evidence>
<sequence>MLPVVWAPPRSRQDRVAGRRGHRTVIGIARDSGGSPEDERRRTFEEPFGIRGPHPPKTKNKKSQLNPKTKIKKTQSIIKTKIRKPQPIIKAKISRLEPGPRGLEK</sequence>
<feature type="region of interest" description="Disordered" evidence="1">
    <location>
        <begin position="46"/>
        <end position="72"/>
    </location>
</feature>
<dbReference type="AlphaFoldDB" id="A0A7I4Z261"/>
<feature type="region of interest" description="Disordered" evidence="1">
    <location>
        <begin position="1"/>
        <end position="20"/>
    </location>
</feature>
<reference evidence="3" key="1">
    <citation type="submission" date="2020-12" db="UniProtKB">
        <authorList>
            <consortium name="WormBaseParasite"/>
        </authorList>
    </citation>
    <scope>IDENTIFICATION</scope>
    <source>
        <strain evidence="3">MHco3</strain>
    </source>
</reference>
<proteinExistence type="predicted"/>
<evidence type="ECO:0000313" key="3">
    <source>
        <dbReference type="WBParaSite" id="HCON_00177510-00001"/>
    </source>
</evidence>
<protein>
    <submittedName>
        <fullName evidence="3">Uncharacterized protein</fullName>
    </submittedName>
</protein>
<dbReference type="Proteomes" id="UP000025227">
    <property type="component" value="Unplaced"/>
</dbReference>
<organism evidence="2 3">
    <name type="scientific">Haemonchus contortus</name>
    <name type="common">Barber pole worm</name>
    <dbReference type="NCBI Taxonomy" id="6289"/>
    <lineage>
        <taxon>Eukaryota</taxon>
        <taxon>Metazoa</taxon>
        <taxon>Ecdysozoa</taxon>
        <taxon>Nematoda</taxon>
        <taxon>Chromadorea</taxon>
        <taxon>Rhabditida</taxon>
        <taxon>Rhabditina</taxon>
        <taxon>Rhabditomorpha</taxon>
        <taxon>Strongyloidea</taxon>
        <taxon>Trichostrongylidae</taxon>
        <taxon>Haemonchus</taxon>
    </lineage>
</organism>
<accession>A0A7I4Z261</accession>
<keyword evidence="2" id="KW-1185">Reference proteome</keyword>
<dbReference type="WBParaSite" id="HCON_00177510-00001">
    <property type="protein sequence ID" value="HCON_00177510-00001"/>
    <property type="gene ID" value="HCON_00177510"/>
</dbReference>
<evidence type="ECO:0000256" key="1">
    <source>
        <dbReference type="SAM" id="MobiDB-lite"/>
    </source>
</evidence>